<accession>A0A8J3XQB7</accession>
<name>A0A8J3XQB7_9ACTN</name>
<dbReference type="EMBL" id="BOOQ01000030">
    <property type="protein sequence ID" value="GII48216.1"/>
    <property type="molecule type" value="Genomic_DNA"/>
</dbReference>
<protein>
    <submittedName>
        <fullName evidence="1">Uncharacterized protein</fullName>
    </submittedName>
</protein>
<dbReference type="Proteomes" id="UP000644610">
    <property type="component" value="Unassembled WGS sequence"/>
</dbReference>
<reference evidence="1" key="1">
    <citation type="submission" date="2021-01" db="EMBL/GenBank/DDBJ databases">
        <title>Whole genome shotgun sequence of Planotetraspora silvatica NBRC 100141.</title>
        <authorList>
            <person name="Komaki H."/>
            <person name="Tamura T."/>
        </authorList>
    </citation>
    <scope>NUCLEOTIDE SEQUENCE</scope>
    <source>
        <strain evidence="1">NBRC 100141</strain>
    </source>
</reference>
<evidence type="ECO:0000313" key="1">
    <source>
        <dbReference type="EMBL" id="GII48216.1"/>
    </source>
</evidence>
<proteinExistence type="predicted"/>
<gene>
    <name evidence="1" type="ORF">Psi02_46400</name>
</gene>
<comment type="caution">
    <text evidence="1">The sequence shown here is derived from an EMBL/GenBank/DDBJ whole genome shotgun (WGS) entry which is preliminary data.</text>
</comment>
<dbReference type="AlphaFoldDB" id="A0A8J3XQB7"/>
<evidence type="ECO:0000313" key="2">
    <source>
        <dbReference type="Proteomes" id="UP000644610"/>
    </source>
</evidence>
<sequence length="127" mass="13601">MLRRQTAVLRPGGIVAPIEFDLSRDRLLAHHAAGRAGDGLFAVFDRTGTRGAQLTNATGRSVAARPPTTEGALGPLVLDTIDEPPTGTLHQLHYRGALRTVGPYPEVNFAGCASHPPKRAPTQYLKR</sequence>
<keyword evidence="2" id="KW-1185">Reference proteome</keyword>
<organism evidence="1 2">
    <name type="scientific">Planotetraspora silvatica</name>
    <dbReference type="NCBI Taxonomy" id="234614"/>
    <lineage>
        <taxon>Bacteria</taxon>
        <taxon>Bacillati</taxon>
        <taxon>Actinomycetota</taxon>
        <taxon>Actinomycetes</taxon>
        <taxon>Streptosporangiales</taxon>
        <taxon>Streptosporangiaceae</taxon>
        <taxon>Planotetraspora</taxon>
    </lineage>
</organism>